<organism evidence="2 3">
    <name type="scientific">Liparis tanakae</name>
    <name type="common">Tanaka's snailfish</name>
    <dbReference type="NCBI Taxonomy" id="230148"/>
    <lineage>
        <taxon>Eukaryota</taxon>
        <taxon>Metazoa</taxon>
        <taxon>Chordata</taxon>
        <taxon>Craniata</taxon>
        <taxon>Vertebrata</taxon>
        <taxon>Euteleostomi</taxon>
        <taxon>Actinopterygii</taxon>
        <taxon>Neopterygii</taxon>
        <taxon>Teleostei</taxon>
        <taxon>Neoteleostei</taxon>
        <taxon>Acanthomorphata</taxon>
        <taxon>Eupercaria</taxon>
        <taxon>Perciformes</taxon>
        <taxon>Cottioidei</taxon>
        <taxon>Cottales</taxon>
        <taxon>Liparidae</taxon>
        <taxon>Liparis</taxon>
    </lineage>
</organism>
<accession>A0A4Z2G370</accession>
<dbReference type="Proteomes" id="UP000314294">
    <property type="component" value="Unassembled WGS sequence"/>
</dbReference>
<comment type="caution">
    <text evidence="2">The sequence shown here is derived from an EMBL/GenBank/DDBJ whole genome shotgun (WGS) entry which is preliminary data.</text>
</comment>
<evidence type="ECO:0000313" key="3">
    <source>
        <dbReference type="Proteomes" id="UP000314294"/>
    </source>
</evidence>
<sequence>MNISLTSSSSDKPPESPEEKAGREPERLGRRESHCSEEAVGACGELEAEARAACRDAPECALMDGLTEHGLREYVAPEQGTDRPQGTAEAARAAAVRWCVAYGRSPPTSRSMLSPLEDGNDEWLLLMFCVSMVLYDMGWPG</sequence>
<keyword evidence="3" id="KW-1185">Reference proteome</keyword>
<dbReference type="AlphaFoldDB" id="A0A4Z2G370"/>
<reference evidence="2 3" key="1">
    <citation type="submission" date="2019-03" db="EMBL/GenBank/DDBJ databases">
        <title>First draft genome of Liparis tanakae, snailfish: a comprehensive survey of snailfish specific genes.</title>
        <authorList>
            <person name="Kim W."/>
            <person name="Song I."/>
            <person name="Jeong J.-H."/>
            <person name="Kim D."/>
            <person name="Kim S."/>
            <person name="Ryu S."/>
            <person name="Song J.Y."/>
            <person name="Lee S.K."/>
        </authorList>
    </citation>
    <scope>NUCLEOTIDE SEQUENCE [LARGE SCALE GENOMIC DNA]</scope>
    <source>
        <tissue evidence="2">Muscle</tissue>
    </source>
</reference>
<evidence type="ECO:0000256" key="1">
    <source>
        <dbReference type="SAM" id="MobiDB-lite"/>
    </source>
</evidence>
<name>A0A4Z2G370_9TELE</name>
<feature type="region of interest" description="Disordered" evidence="1">
    <location>
        <begin position="1"/>
        <end position="36"/>
    </location>
</feature>
<gene>
    <name evidence="2" type="ORF">EYF80_042193</name>
</gene>
<dbReference type="EMBL" id="SRLO01000734">
    <property type="protein sequence ID" value="TNN47590.1"/>
    <property type="molecule type" value="Genomic_DNA"/>
</dbReference>
<evidence type="ECO:0000313" key="2">
    <source>
        <dbReference type="EMBL" id="TNN47590.1"/>
    </source>
</evidence>
<dbReference type="OrthoDB" id="10681207at2759"/>
<protein>
    <submittedName>
        <fullName evidence="2">Uncharacterized protein</fullName>
    </submittedName>
</protein>
<feature type="compositionally biased region" description="Basic and acidic residues" evidence="1">
    <location>
        <begin position="12"/>
        <end position="36"/>
    </location>
</feature>
<proteinExistence type="predicted"/>